<dbReference type="SUPFAM" id="SSF55729">
    <property type="entry name" value="Acyl-CoA N-acyltransferases (Nat)"/>
    <property type="match status" value="1"/>
</dbReference>
<comment type="caution">
    <text evidence="1">The sequence shown here is derived from an EMBL/GenBank/DDBJ whole genome shotgun (WGS) entry which is preliminary data.</text>
</comment>
<proteinExistence type="predicted"/>
<dbReference type="AlphaFoldDB" id="A0AAE3INB3"/>
<gene>
    <name evidence="1" type="ORF">OD355_11525</name>
</gene>
<evidence type="ECO:0000313" key="2">
    <source>
        <dbReference type="Proteomes" id="UP001209317"/>
    </source>
</evidence>
<sequence>MSITIKEVITTAELDTFIYLPEKIHHGHANWLYPLYIDEEKFFSKERNPAFKHNATILLLAYIDGIPVGRIMGIVPHSFNKQNQVQTARFSYFECYESKAVFDVLLHAVEAWAKQNGCTNLVGPMGFSDKEPQGFVTKGFDAPTMMVTNCSYEFMKHFILENNYDPYVELCEYDVPLTPEVADRYKKFTQRVEQNHKIVVHEFTSTRQVKKFVRPVFNLINETYKNIYGFTAVTEAEMDEFGKRFLPLLNPALIKIITDESGGVIAFVIGMADLSEGIQKARGRLLPFGWYHIYRASKRSDRLVLLLGAVDKRMQDKGLNAVLASRLLTSALASGFKVMDSHLIMRTNTKMRGEIERLEGHKMYKEYTIYTKDLV</sequence>
<reference evidence="1" key="1">
    <citation type="submission" date="2022-10" db="EMBL/GenBank/DDBJ databases">
        <authorList>
            <person name="Kim H.S."/>
            <person name="Kim J.-S."/>
            <person name="Suh M.K."/>
            <person name="Eom M.K."/>
            <person name="Lee J.-S."/>
        </authorList>
    </citation>
    <scope>NUCLEOTIDE SEQUENCE</scope>
    <source>
        <strain evidence="1">LIP-5</strain>
    </source>
</reference>
<dbReference type="InterPro" id="IPR039968">
    <property type="entry name" value="BcerS-like"/>
</dbReference>
<evidence type="ECO:0008006" key="3">
    <source>
        <dbReference type="Google" id="ProtNLM"/>
    </source>
</evidence>
<organism evidence="1 2">
    <name type="scientific">Haoranjiania flava</name>
    <dbReference type="NCBI Taxonomy" id="1856322"/>
    <lineage>
        <taxon>Bacteria</taxon>
        <taxon>Pseudomonadati</taxon>
        <taxon>Bacteroidota</taxon>
        <taxon>Chitinophagia</taxon>
        <taxon>Chitinophagales</taxon>
        <taxon>Chitinophagaceae</taxon>
        <taxon>Haoranjiania</taxon>
    </lineage>
</organism>
<name>A0AAE3INB3_9BACT</name>
<evidence type="ECO:0000313" key="1">
    <source>
        <dbReference type="EMBL" id="MCU7695148.1"/>
    </source>
</evidence>
<dbReference type="RefSeq" id="WP_263038635.1">
    <property type="nucleotide sequence ID" value="NZ_JAOTPL010000019.1"/>
</dbReference>
<dbReference type="PANTHER" id="PTHR41368:SF1">
    <property type="entry name" value="PROTEIN YGHO"/>
    <property type="match status" value="1"/>
</dbReference>
<dbReference type="InterPro" id="IPR016181">
    <property type="entry name" value="Acyl_CoA_acyltransferase"/>
</dbReference>
<keyword evidence="2" id="KW-1185">Reference proteome</keyword>
<accession>A0AAE3INB3</accession>
<dbReference type="Proteomes" id="UP001209317">
    <property type="component" value="Unassembled WGS sequence"/>
</dbReference>
<protein>
    <recommendedName>
        <fullName evidence="3">N-acetyltransferase domain-containing protein</fullName>
    </recommendedName>
</protein>
<dbReference type="PANTHER" id="PTHR41368">
    <property type="entry name" value="PROTEIN YGHO"/>
    <property type="match status" value="1"/>
</dbReference>
<dbReference type="EMBL" id="JAOTPL010000019">
    <property type="protein sequence ID" value="MCU7695148.1"/>
    <property type="molecule type" value="Genomic_DNA"/>
</dbReference>